<gene>
    <name evidence="1" type="ORF">PCHCB_000537200</name>
</gene>
<protein>
    <submittedName>
        <fullName evidence="1">Plasmodium variant antigen protein Cir/Yir/Bir, putative</fullName>
    </submittedName>
</protein>
<evidence type="ECO:0000313" key="2">
    <source>
        <dbReference type="Proteomes" id="UP000195489"/>
    </source>
</evidence>
<dbReference type="InterPro" id="IPR006477">
    <property type="entry name" value="Yir_bir_cir"/>
</dbReference>
<proteinExistence type="predicted"/>
<sequence>MDKNVCKLFIDVDEVFNKGNVNEAIFNSSKLYNNFCPKGGCTTNYDRISALCEYLLTELLKLNNKQNGSKDNVNQNYEFVFMWLADKFLSIGRNRSLSLNDYYEKFIVSRGGNFNCWEKLDNQIDLKDGNLSVMSIFYQLFINICNPIMKNEISKFELNKFMDFDHNYGQLYDLINFQVSNCDPYVQLLINLKKS</sequence>
<name>A0A1D3L9L5_PLACU</name>
<evidence type="ECO:0000313" key="1">
    <source>
        <dbReference type="EMBL" id="SCL90979.1"/>
    </source>
</evidence>
<dbReference type="Proteomes" id="UP000195489">
    <property type="component" value="Unassembled WGS sequence"/>
</dbReference>
<feature type="non-terminal residue" evidence="1">
    <location>
        <position position="195"/>
    </location>
</feature>
<accession>A0A1D3L9L5</accession>
<dbReference type="AlphaFoldDB" id="A0A1D3L9L5"/>
<dbReference type="EMBL" id="FMIM01000345">
    <property type="protein sequence ID" value="SCL90979.1"/>
    <property type="molecule type" value="Genomic_DNA"/>
</dbReference>
<dbReference type="Pfam" id="PF06022">
    <property type="entry name" value="Cir_Bir_Yir"/>
    <property type="match status" value="1"/>
</dbReference>
<reference evidence="1 2" key="1">
    <citation type="submission" date="2016-08" db="EMBL/GenBank/DDBJ databases">
        <authorList>
            <consortium name="Pathogen Informatics"/>
        </authorList>
    </citation>
    <scope>NUCLEOTIDE SEQUENCE [LARGE SCALE GENOMIC DNA]</scope>
    <source>
        <strain evidence="1 2">CB</strain>
    </source>
</reference>
<organism evidence="1 2">
    <name type="scientific">Plasmodium chabaudi chabaudi</name>
    <dbReference type="NCBI Taxonomy" id="31271"/>
    <lineage>
        <taxon>Eukaryota</taxon>
        <taxon>Sar</taxon>
        <taxon>Alveolata</taxon>
        <taxon>Apicomplexa</taxon>
        <taxon>Aconoidasida</taxon>
        <taxon>Haemosporida</taxon>
        <taxon>Plasmodiidae</taxon>
        <taxon>Plasmodium</taxon>
        <taxon>Plasmodium (Vinckeia)</taxon>
    </lineage>
</organism>